<feature type="domain" description="Glucosamine/galactosamine-6-phosphate isomerase" evidence="3">
    <location>
        <begin position="85"/>
        <end position="311"/>
    </location>
</feature>
<protein>
    <recommendedName>
        <fullName evidence="3">Glucosamine/galactosamine-6-phosphate isomerase domain-containing protein</fullName>
    </recommendedName>
</protein>
<dbReference type="PANTHER" id="PTHR11054">
    <property type="entry name" value="6-PHOSPHOGLUCONOLACTONASE"/>
    <property type="match status" value="1"/>
</dbReference>
<dbReference type="InterPro" id="IPR037171">
    <property type="entry name" value="NagB/RpiA_transferase-like"/>
</dbReference>
<reference evidence="4" key="1">
    <citation type="submission" date="2021-01" db="EMBL/GenBank/DDBJ databases">
        <authorList>
            <person name="Corre E."/>
            <person name="Pelletier E."/>
            <person name="Niang G."/>
            <person name="Scheremetjew M."/>
            <person name="Finn R."/>
            <person name="Kale V."/>
            <person name="Holt S."/>
            <person name="Cochrane G."/>
            <person name="Meng A."/>
            <person name="Brown T."/>
            <person name="Cohen L."/>
        </authorList>
    </citation>
    <scope>NUCLEOTIDE SEQUENCE</scope>
    <source>
        <strain evidence="4">SAG 11-48b</strain>
    </source>
</reference>
<evidence type="ECO:0000256" key="2">
    <source>
        <dbReference type="ARBA" id="ARBA00010662"/>
    </source>
</evidence>
<organism evidence="4">
    <name type="scientific">Chlamydomonas chlamydogama</name>
    <dbReference type="NCBI Taxonomy" id="225041"/>
    <lineage>
        <taxon>Eukaryota</taxon>
        <taxon>Viridiplantae</taxon>
        <taxon>Chlorophyta</taxon>
        <taxon>core chlorophytes</taxon>
        <taxon>Chlorophyceae</taxon>
        <taxon>CS clade</taxon>
        <taxon>Chlamydomonadales</taxon>
        <taxon>Chlamydomonadaceae</taxon>
        <taxon>Chlamydomonas</taxon>
    </lineage>
</organism>
<dbReference type="SUPFAM" id="SSF100950">
    <property type="entry name" value="NagB/RpiA/CoA transferase-like"/>
    <property type="match status" value="1"/>
</dbReference>
<sequence length="331" mass="35162">MISKQKLSACRSHRIAQHGAEVLVRSMRTTTRMCPTQQPTHLAPIQLPQQHSRCQHAAALQAVRTVTDYASALVGPDVHIEVHSEEADVAAALVDIVENAAVKAIAAKGSFTLAVPGGSVLKMLTGLATSSAGIDWSKVYMVYVNHKCVPLDDKSSTHKKARDYFLDKVGMPESHVLAVRGTADAMVEARFYEEGLHKLVKQAGMSVAGNGAPMFDLMLIGMGADGHVGSLYPNKPETTMTESWVLPVVKAEGASSITLSHPVMSAGRHIVVCMTGAKKAPAVRAALEEQQAPGSMPAQMIRAPFGSRVVWLMDNGAAADLSAVGGLRKVI</sequence>
<evidence type="ECO:0000313" key="4">
    <source>
        <dbReference type="EMBL" id="CAD9651002.1"/>
    </source>
</evidence>
<dbReference type="Gene3D" id="3.40.50.1360">
    <property type="match status" value="1"/>
</dbReference>
<dbReference type="Pfam" id="PF01182">
    <property type="entry name" value="Glucosamine_iso"/>
    <property type="match status" value="1"/>
</dbReference>
<name>A0A7S2QT59_9CHLO</name>
<dbReference type="InterPro" id="IPR039104">
    <property type="entry name" value="6PGL"/>
</dbReference>
<dbReference type="NCBIfam" id="TIGR01198">
    <property type="entry name" value="pgl"/>
    <property type="match status" value="1"/>
</dbReference>
<dbReference type="AlphaFoldDB" id="A0A7S2QT59"/>
<dbReference type="PANTHER" id="PTHR11054:SF0">
    <property type="entry name" value="6-PHOSPHOGLUCONOLACTONASE"/>
    <property type="match status" value="1"/>
</dbReference>
<dbReference type="InterPro" id="IPR005900">
    <property type="entry name" value="6-phosphogluconolactonase_DevB"/>
</dbReference>
<dbReference type="CDD" id="cd01400">
    <property type="entry name" value="6PGL"/>
    <property type="match status" value="1"/>
</dbReference>
<gene>
    <name evidence="4" type="ORF">CCHL1392_LOCUS226</name>
</gene>
<dbReference type="EMBL" id="HBHD01000427">
    <property type="protein sequence ID" value="CAD9651002.1"/>
    <property type="molecule type" value="Transcribed_RNA"/>
</dbReference>
<accession>A0A7S2QT59</accession>
<dbReference type="UniPathway" id="UPA00115"/>
<dbReference type="GO" id="GO:0006098">
    <property type="term" value="P:pentose-phosphate shunt"/>
    <property type="evidence" value="ECO:0007669"/>
    <property type="project" value="UniProtKB-UniPathway"/>
</dbReference>
<comment type="similarity">
    <text evidence="2">Belongs to the glucosamine/galactosamine-6-phosphate isomerase family. 6-phosphogluconolactonase subfamily.</text>
</comment>
<dbReference type="GO" id="GO:0017057">
    <property type="term" value="F:6-phosphogluconolactonase activity"/>
    <property type="evidence" value="ECO:0007669"/>
    <property type="project" value="InterPro"/>
</dbReference>
<comment type="pathway">
    <text evidence="1">Carbohydrate degradation; pentose phosphate pathway.</text>
</comment>
<evidence type="ECO:0000259" key="3">
    <source>
        <dbReference type="Pfam" id="PF01182"/>
    </source>
</evidence>
<proteinExistence type="inferred from homology"/>
<dbReference type="InterPro" id="IPR006148">
    <property type="entry name" value="Glc/Gal-6P_isomerase"/>
</dbReference>
<dbReference type="GO" id="GO:0005975">
    <property type="term" value="P:carbohydrate metabolic process"/>
    <property type="evidence" value="ECO:0007669"/>
    <property type="project" value="InterPro"/>
</dbReference>
<evidence type="ECO:0000256" key="1">
    <source>
        <dbReference type="ARBA" id="ARBA00004959"/>
    </source>
</evidence>